<name>A0AAD6DMM4_9EURO</name>
<reference evidence="2" key="1">
    <citation type="journal article" date="2023" name="IMA Fungus">
        <title>Comparative genomic study of the Penicillium genus elucidates a diverse pangenome and 15 lateral gene transfer events.</title>
        <authorList>
            <person name="Petersen C."/>
            <person name="Sorensen T."/>
            <person name="Nielsen M.R."/>
            <person name="Sondergaard T.E."/>
            <person name="Sorensen J.L."/>
            <person name="Fitzpatrick D.A."/>
            <person name="Frisvad J.C."/>
            <person name="Nielsen K.L."/>
        </authorList>
    </citation>
    <scope>NUCLEOTIDE SEQUENCE</scope>
    <source>
        <strain evidence="2">IBT 12815</strain>
    </source>
</reference>
<keyword evidence="3" id="KW-1185">Reference proteome</keyword>
<organism evidence="2 3">
    <name type="scientific">Penicillium hordei</name>
    <dbReference type="NCBI Taxonomy" id="40994"/>
    <lineage>
        <taxon>Eukaryota</taxon>
        <taxon>Fungi</taxon>
        <taxon>Dikarya</taxon>
        <taxon>Ascomycota</taxon>
        <taxon>Pezizomycotina</taxon>
        <taxon>Eurotiomycetes</taxon>
        <taxon>Eurotiomycetidae</taxon>
        <taxon>Eurotiales</taxon>
        <taxon>Aspergillaceae</taxon>
        <taxon>Penicillium</taxon>
    </lineage>
</organism>
<dbReference type="Proteomes" id="UP001213799">
    <property type="component" value="Unassembled WGS sequence"/>
</dbReference>
<evidence type="ECO:0000256" key="1">
    <source>
        <dbReference type="SAM" id="MobiDB-lite"/>
    </source>
</evidence>
<comment type="caution">
    <text evidence="2">The sequence shown here is derived from an EMBL/GenBank/DDBJ whole genome shotgun (WGS) entry which is preliminary data.</text>
</comment>
<feature type="region of interest" description="Disordered" evidence="1">
    <location>
        <begin position="1"/>
        <end position="29"/>
    </location>
</feature>
<gene>
    <name evidence="2" type="ORF">N7537_011558</name>
</gene>
<accession>A0AAD6DMM4</accession>
<dbReference type="AlphaFoldDB" id="A0AAD6DMM4"/>
<proteinExistence type="predicted"/>
<evidence type="ECO:0000313" key="3">
    <source>
        <dbReference type="Proteomes" id="UP001213799"/>
    </source>
</evidence>
<dbReference type="EMBL" id="JAQJAE010000006">
    <property type="protein sequence ID" value="KAJ5588880.1"/>
    <property type="molecule type" value="Genomic_DNA"/>
</dbReference>
<dbReference type="RefSeq" id="XP_056747899.1">
    <property type="nucleotide sequence ID" value="XM_056902612.1"/>
</dbReference>
<dbReference type="GeneID" id="81592854"/>
<sequence>MSFPAGEDSSTTPKKRERTQDDGKRNRGILQVTWMDFDPPHEKPEGASYYDTMVHKDIGKRNREDGFEAPYWRSLISFKTPLSFRDAF</sequence>
<protein>
    <submittedName>
        <fullName evidence="2">Uncharacterized protein</fullName>
    </submittedName>
</protein>
<evidence type="ECO:0000313" key="2">
    <source>
        <dbReference type="EMBL" id="KAJ5588880.1"/>
    </source>
</evidence>
<reference evidence="2" key="2">
    <citation type="submission" date="2023-01" db="EMBL/GenBank/DDBJ databases">
        <authorList>
            <person name="Petersen C."/>
        </authorList>
    </citation>
    <scope>NUCLEOTIDE SEQUENCE</scope>
    <source>
        <strain evidence="2">IBT 12815</strain>
    </source>
</reference>